<reference evidence="5" key="2">
    <citation type="submission" date="2023-03" db="EMBL/GenBank/DDBJ databases">
        <authorList>
            <person name="Inwood S.N."/>
            <person name="Skelly J.G."/>
            <person name="Guhlin J."/>
            <person name="Harrop T.W.R."/>
            <person name="Goldson S.G."/>
            <person name="Dearden P.K."/>
        </authorList>
    </citation>
    <scope>NUCLEOTIDE SEQUENCE</scope>
    <source>
        <strain evidence="5">Irish</strain>
        <tissue evidence="5">Whole body</tissue>
    </source>
</reference>
<gene>
    <name evidence="5" type="ORF">PV328_009369</name>
</gene>
<name>A0AA39EVM4_9HYME</name>
<evidence type="ECO:0000256" key="4">
    <source>
        <dbReference type="PROSITE-ProRule" id="PRU00023"/>
    </source>
</evidence>
<evidence type="ECO:0000256" key="1">
    <source>
        <dbReference type="ARBA" id="ARBA00022737"/>
    </source>
</evidence>
<keyword evidence="2" id="KW-0378">Hydrolase</keyword>
<sequence>MQDICSDIRTAIDHGRTDILRSLLGACDNGNVGEGITKEEILNQPFLEEGTFLSYASKINQVDVVRTLLSCGADPAVKNAHGRNAVDVAASEVIRLIYVEELLRATAASEIDRVIQLLEAGIDVNSWDSEGSKNTPLHWAACYGNKEVVACLIERGADVNAENGCGATPLHEAVSRGDLIICQELLQAGANPHIRAIQGTFAGKSALELSTNKSSIHSLMQRAISNTMLKEMESRHSPVTPYTDSNSFSQKNLSANISQLSIDSNKSSDPLYNPSIRESINDSPLRIVPSSSTVAWNLIWPEPKSIVDLSNFSPPFIAGKEIFISIIQGSESIHDVLDVWEVSRTHLLELGHDVKVGEVQPGSGRCVNDNTIECIVNRKLFNVAESYQLHVSQNSIKVSAGSLAGLHYAVCTFVQILRLCKNSESPEVTEIDSVLIKDEPRFMHRGILLDISPRGRTPTLEYLLHTIDLWSSFKLSHLHLYSRLSPSCDWQLCYSRSEMVTLDRYCRDRHLDLVPTLDVDSNVSQRHLTQMWPVFQELLAIFPSLSYVHVGPRLASLLVQPDNLDLSISINETVETDMSEVFKSYSCLQELWHILNLNSDTTLLLCSNGLHSKSEFRSVPSNVILVEYGFQADYDFSEWTDAFKIAGGNVLPSSGTASYNSLAGCPASTLANTKNALKMALEQNSIGIVVAHWSGSHHLTPHPFSWLGYLIAAGLTWNPAAEIELGPADSSDGSDVNGLTKRPRYLTNILDIHVFQDIEHKIGDTILELGRVDTLVLTLSKNQDSNDLQQIPDNRGSTLYRLLTDPDNVNLEYLSADLFARMMKQIKRVTHALYEANVTGKFGSMEIQELQLTADLMVTACRIGRALIGVGVNPNSNMGLAVINLGVCNLPPTFRTDIANKMLAHIEQYKGAWLQRHLPQGLQSSLLVLTSALHRFVPES</sequence>
<reference evidence="5" key="1">
    <citation type="journal article" date="2023" name="bioRxiv">
        <title>Scaffold-level genome assemblies of two parasitoid biocontrol wasps reveal the parthenogenesis mechanism and an associated novel virus.</title>
        <authorList>
            <person name="Inwood S."/>
            <person name="Skelly J."/>
            <person name="Guhlin J."/>
            <person name="Harrop T."/>
            <person name="Goldson S."/>
            <person name="Dearden P."/>
        </authorList>
    </citation>
    <scope>NUCLEOTIDE SEQUENCE</scope>
    <source>
        <strain evidence="5">Irish</strain>
        <tissue evidence="5">Whole body</tissue>
    </source>
</reference>
<dbReference type="InterPro" id="IPR002110">
    <property type="entry name" value="Ankyrin_rpt"/>
</dbReference>
<dbReference type="EMBL" id="JAQQBS010001424">
    <property type="protein sequence ID" value="KAK0158357.1"/>
    <property type="molecule type" value="Genomic_DNA"/>
</dbReference>
<dbReference type="GO" id="GO:0070531">
    <property type="term" value="C:BRCA1-A complex"/>
    <property type="evidence" value="ECO:0007669"/>
    <property type="project" value="TreeGrafter"/>
</dbReference>
<evidence type="ECO:0000313" key="5">
    <source>
        <dbReference type="EMBL" id="KAK0158357.1"/>
    </source>
</evidence>
<accession>A0AA39EVM4</accession>
<dbReference type="GO" id="GO:0004563">
    <property type="term" value="F:beta-N-acetylhexosaminidase activity"/>
    <property type="evidence" value="ECO:0007669"/>
    <property type="project" value="InterPro"/>
</dbReference>
<dbReference type="PANTHER" id="PTHR24171">
    <property type="entry name" value="ANKYRIN REPEAT DOMAIN-CONTAINING PROTEIN 39-RELATED"/>
    <property type="match status" value="1"/>
</dbReference>
<evidence type="ECO:0000256" key="2">
    <source>
        <dbReference type="ARBA" id="ARBA00022801"/>
    </source>
</evidence>
<dbReference type="Proteomes" id="UP001168990">
    <property type="component" value="Unassembled WGS sequence"/>
</dbReference>
<feature type="repeat" description="ANK" evidence="4">
    <location>
        <begin position="132"/>
        <end position="164"/>
    </location>
</feature>
<comment type="caution">
    <text evidence="5">The sequence shown here is derived from an EMBL/GenBank/DDBJ whole genome shotgun (WGS) entry which is preliminary data.</text>
</comment>
<keyword evidence="1" id="KW-0677">Repeat</keyword>
<dbReference type="InterPro" id="IPR029018">
    <property type="entry name" value="Hex-like_dom2"/>
</dbReference>
<dbReference type="InterPro" id="IPR017853">
    <property type="entry name" value="GH"/>
</dbReference>
<feature type="repeat" description="ANK" evidence="4">
    <location>
        <begin position="48"/>
        <end position="80"/>
    </location>
</feature>
<dbReference type="InterPro" id="IPR025705">
    <property type="entry name" value="Beta_hexosaminidase_sua/sub"/>
</dbReference>
<dbReference type="InterPro" id="IPR036770">
    <property type="entry name" value="Ankyrin_rpt-contain_sf"/>
</dbReference>
<dbReference type="GO" id="GO:0005975">
    <property type="term" value="P:carbohydrate metabolic process"/>
    <property type="evidence" value="ECO:0007669"/>
    <property type="project" value="InterPro"/>
</dbReference>
<dbReference type="Gene3D" id="3.20.20.80">
    <property type="entry name" value="Glycosidases"/>
    <property type="match status" value="1"/>
</dbReference>
<dbReference type="PROSITE" id="PS50088">
    <property type="entry name" value="ANK_REPEAT"/>
    <property type="match status" value="3"/>
</dbReference>
<dbReference type="GO" id="GO:0085020">
    <property type="term" value="P:protein K6-linked ubiquitination"/>
    <property type="evidence" value="ECO:0007669"/>
    <property type="project" value="TreeGrafter"/>
</dbReference>
<dbReference type="PRINTS" id="PR00738">
    <property type="entry name" value="GLHYDRLASE20"/>
</dbReference>
<dbReference type="GO" id="GO:0004842">
    <property type="term" value="F:ubiquitin-protein transferase activity"/>
    <property type="evidence" value="ECO:0007669"/>
    <property type="project" value="TreeGrafter"/>
</dbReference>
<organism evidence="5 6">
    <name type="scientific">Microctonus aethiopoides</name>
    <dbReference type="NCBI Taxonomy" id="144406"/>
    <lineage>
        <taxon>Eukaryota</taxon>
        <taxon>Metazoa</taxon>
        <taxon>Ecdysozoa</taxon>
        <taxon>Arthropoda</taxon>
        <taxon>Hexapoda</taxon>
        <taxon>Insecta</taxon>
        <taxon>Pterygota</taxon>
        <taxon>Neoptera</taxon>
        <taxon>Endopterygota</taxon>
        <taxon>Hymenoptera</taxon>
        <taxon>Apocrita</taxon>
        <taxon>Ichneumonoidea</taxon>
        <taxon>Braconidae</taxon>
        <taxon>Euphorinae</taxon>
        <taxon>Microctonus</taxon>
    </lineage>
</organism>
<dbReference type="PANTHER" id="PTHR24171:SF11">
    <property type="entry name" value="26S PROTEASOME NON-ATPASE REGULATORY SUBUNIT 10"/>
    <property type="match status" value="1"/>
</dbReference>
<feature type="repeat" description="ANK" evidence="4">
    <location>
        <begin position="165"/>
        <end position="197"/>
    </location>
</feature>
<evidence type="ECO:0000256" key="3">
    <source>
        <dbReference type="ARBA" id="ARBA00023043"/>
    </source>
</evidence>
<dbReference type="SUPFAM" id="SSF51445">
    <property type="entry name" value="(Trans)glycosidases"/>
    <property type="match status" value="1"/>
</dbReference>
<dbReference type="Gene3D" id="1.25.40.20">
    <property type="entry name" value="Ankyrin repeat-containing domain"/>
    <property type="match status" value="3"/>
</dbReference>
<dbReference type="SUPFAM" id="SSF48403">
    <property type="entry name" value="Ankyrin repeat"/>
    <property type="match status" value="1"/>
</dbReference>
<evidence type="ECO:0000313" key="6">
    <source>
        <dbReference type="Proteomes" id="UP001168990"/>
    </source>
</evidence>
<proteinExistence type="predicted"/>
<keyword evidence="3 4" id="KW-0040">ANK repeat</keyword>
<dbReference type="Gene3D" id="3.30.379.10">
    <property type="entry name" value="Chitobiase/beta-hexosaminidase domain 2-like"/>
    <property type="match status" value="1"/>
</dbReference>
<protein>
    <submittedName>
        <fullName evidence="5">Uncharacterized protein</fullName>
    </submittedName>
</protein>
<dbReference type="PROSITE" id="PS50297">
    <property type="entry name" value="ANK_REP_REGION"/>
    <property type="match status" value="2"/>
</dbReference>
<dbReference type="AlphaFoldDB" id="A0AA39EVM4"/>
<dbReference type="Pfam" id="PF12796">
    <property type="entry name" value="Ank_2"/>
    <property type="match status" value="1"/>
</dbReference>
<dbReference type="SUPFAM" id="SSF55545">
    <property type="entry name" value="beta-N-acetylhexosaminidase-like domain"/>
    <property type="match status" value="1"/>
</dbReference>
<dbReference type="SMART" id="SM00248">
    <property type="entry name" value="ANK"/>
    <property type="match status" value="5"/>
</dbReference>
<dbReference type="GO" id="GO:0031436">
    <property type="term" value="C:BRCA1-BARD1 complex"/>
    <property type="evidence" value="ECO:0007669"/>
    <property type="project" value="TreeGrafter"/>
</dbReference>
<keyword evidence="6" id="KW-1185">Reference proteome</keyword>